<sequence length="263" mass="30234">MDSTLKPQARTVLQEAFISIFKYFKKDWNILQKHLKFVTDIFCHLQDKKVDSLLSPSQNNSDIASLTAILCYLVKAGKRKLSALRPCIEEGKHAPLTDKEHIYAALYDCFLTGGSNEESEVHQPEKCISWLLETIGWINVLSDTKSQFQLITVSEVFIFLNDICFATVIGCSGLDCSYNWLPLQSLSHQLLLENLPIAIQKIILMEEWNKVTNKIIEWLKLLLLSPHLNENEKYFIKLSLYGLRNSSEFKKLDVWTDIVSSIY</sequence>
<evidence type="ECO:0000259" key="1">
    <source>
        <dbReference type="Pfam" id="PF11229"/>
    </source>
</evidence>
<proteinExistence type="predicted"/>
<comment type="caution">
    <text evidence="2">The sequence shown here is derived from an EMBL/GenBank/DDBJ whole genome shotgun (WGS) entry which is preliminary data.</text>
</comment>
<keyword evidence="3" id="KW-1185">Reference proteome</keyword>
<dbReference type="InterPro" id="IPR021392">
    <property type="entry name" value="Focadhesin_C"/>
</dbReference>
<dbReference type="AlphaFoldDB" id="A0A8X6WVH3"/>
<dbReference type="OrthoDB" id="6354723at2759"/>
<dbReference type="Pfam" id="PF11229">
    <property type="entry name" value="Focadhesin"/>
    <property type="match status" value="1"/>
</dbReference>
<feature type="domain" description="Focadhesin C-terminal" evidence="1">
    <location>
        <begin position="188"/>
        <end position="257"/>
    </location>
</feature>
<accession>A0A8X6WVH3</accession>
<dbReference type="Proteomes" id="UP000886998">
    <property type="component" value="Unassembled WGS sequence"/>
</dbReference>
<protein>
    <submittedName>
        <fullName evidence="2">Focadhesin</fullName>
    </submittedName>
</protein>
<reference evidence="2" key="1">
    <citation type="submission" date="2020-08" db="EMBL/GenBank/DDBJ databases">
        <title>Multicomponent nature underlies the extraordinary mechanical properties of spider dragline silk.</title>
        <authorList>
            <person name="Kono N."/>
            <person name="Nakamura H."/>
            <person name="Mori M."/>
            <person name="Yoshida Y."/>
            <person name="Ohtoshi R."/>
            <person name="Malay A.D."/>
            <person name="Moran D.A.P."/>
            <person name="Tomita M."/>
            <person name="Numata K."/>
            <person name="Arakawa K."/>
        </authorList>
    </citation>
    <scope>NUCLEOTIDE SEQUENCE</scope>
</reference>
<name>A0A8X6WVH3_9ARAC</name>
<organism evidence="2 3">
    <name type="scientific">Trichonephila inaurata madagascariensis</name>
    <dbReference type="NCBI Taxonomy" id="2747483"/>
    <lineage>
        <taxon>Eukaryota</taxon>
        <taxon>Metazoa</taxon>
        <taxon>Ecdysozoa</taxon>
        <taxon>Arthropoda</taxon>
        <taxon>Chelicerata</taxon>
        <taxon>Arachnida</taxon>
        <taxon>Araneae</taxon>
        <taxon>Araneomorphae</taxon>
        <taxon>Entelegynae</taxon>
        <taxon>Araneoidea</taxon>
        <taxon>Nephilidae</taxon>
        <taxon>Trichonephila</taxon>
        <taxon>Trichonephila inaurata</taxon>
    </lineage>
</organism>
<gene>
    <name evidence="2" type="primary">Focad_2</name>
    <name evidence="2" type="ORF">TNIN_274911</name>
</gene>
<dbReference type="EMBL" id="BMAV01002892">
    <property type="protein sequence ID" value="GFY42099.1"/>
    <property type="molecule type" value="Genomic_DNA"/>
</dbReference>
<evidence type="ECO:0000313" key="2">
    <source>
        <dbReference type="EMBL" id="GFY42099.1"/>
    </source>
</evidence>
<evidence type="ECO:0000313" key="3">
    <source>
        <dbReference type="Proteomes" id="UP000886998"/>
    </source>
</evidence>